<dbReference type="CDD" id="cd04301">
    <property type="entry name" value="NAT_SF"/>
    <property type="match status" value="1"/>
</dbReference>
<sequence length="186" mass="21991">MREVFISERVILREMEEKDWIDVHEYASKEMVCQYQPWGPNTEMESKDFVKQVLRDAKREERTRFVFAIIEKENERMIGAGEFNIRDNRNKSGEIRYIINPDFWGKGIATEVAKHLIAFGFKQFQLHGIYATCAPRNIASSKVLEKVGMTLKGRMREDLLIKGGWRDSFLYSILEQEWKDNYSKIL</sequence>
<dbReference type="PANTHER" id="PTHR43792">
    <property type="entry name" value="GNAT FAMILY, PUTATIVE (AFU_ORTHOLOGUE AFUA_3G00765)-RELATED-RELATED"/>
    <property type="match status" value="1"/>
</dbReference>
<evidence type="ECO:0000313" key="5">
    <source>
        <dbReference type="EMBL" id="QFG00046.1"/>
    </source>
</evidence>
<dbReference type="Pfam" id="PF13302">
    <property type="entry name" value="Acetyltransf_3"/>
    <property type="match status" value="1"/>
</dbReference>
<comment type="similarity">
    <text evidence="3">Belongs to the acetyltransferase family. RimJ subfamily.</text>
</comment>
<evidence type="ECO:0000313" key="6">
    <source>
        <dbReference type="Proteomes" id="UP000325517"/>
    </source>
</evidence>
<evidence type="ECO:0000256" key="2">
    <source>
        <dbReference type="ARBA" id="ARBA00023315"/>
    </source>
</evidence>
<evidence type="ECO:0000256" key="3">
    <source>
        <dbReference type="ARBA" id="ARBA00038502"/>
    </source>
</evidence>
<feature type="domain" description="N-acetyltransferase" evidence="4">
    <location>
        <begin position="10"/>
        <end position="176"/>
    </location>
</feature>
<gene>
    <name evidence="5" type="ORF">PB01_15105</name>
</gene>
<dbReference type="SUPFAM" id="SSF55729">
    <property type="entry name" value="Acyl-CoA N-acyltransferases (Nat)"/>
    <property type="match status" value="1"/>
</dbReference>
<dbReference type="EMBL" id="CP031223">
    <property type="protein sequence ID" value="QFG00046.1"/>
    <property type="molecule type" value="Genomic_DNA"/>
</dbReference>
<dbReference type="InterPro" id="IPR016181">
    <property type="entry name" value="Acyl_CoA_acyltransferase"/>
</dbReference>
<name>A0A5J6SQ15_9BACI</name>
<keyword evidence="6" id="KW-1185">Reference proteome</keyword>
<dbReference type="GO" id="GO:0016747">
    <property type="term" value="F:acyltransferase activity, transferring groups other than amino-acyl groups"/>
    <property type="evidence" value="ECO:0007669"/>
    <property type="project" value="InterPro"/>
</dbReference>
<organism evidence="5 6">
    <name type="scientific">Psychrobacillus glaciei</name>
    <dbReference type="NCBI Taxonomy" id="2283160"/>
    <lineage>
        <taxon>Bacteria</taxon>
        <taxon>Bacillati</taxon>
        <taxon>Bacillota</taxon>
        <taxon>Bacilli</taxon>
        <taxon>Bacillales</taxon>
        <taxon>Bacillaceae</taxon>
        <taxon>Psychrobacillus</taxon>
    </lineage>
</organism>
<evidence type="ECO:0000259" key="4">
    <source>
        <dbReference type="PROSITE" id="PS51186"/>
    </source>
</evidence>
<dbReference type="AlphaFoldDB" id="A0A5J6SQ15"/>
<proteinExistence type="inferred from homology"/>
<protein>
    <submittedName>
        <fullName evidence="5">N-acetyltransferase</fullName>
    </submittedName>
</protein>
<dbReference type="Proteomes" id="UP000325517">
    <property type="component" value="Chromosome"/>
</dbReference>
<keyword evidence="2" id="KW-0012">Acyltransferase</keyword>
<evidence type="ECO:0000256" key="1">
    <source>
        <dbReference type="ARBA" id="ARBA00022679"/>
    </source>
</evidence>
<reference evidence="5 6" key="1">
    <citation type="submission" date="2018-07" db="EMBL/GenBank/DDBJ databases">
        <title>Complete genome sequence of Psychrobacillus sp. PB01, isolated from iceberg, and comparative genome analysis of Psychrobacillus strains.</title>
        <authorList>
            <person name="Lee P.C."/>
        </authorList>
    </citation>
    <scope>NUCLEOTIDE SEQUENCE [LARGE SCALE GENOMIC DNA]</scope>
    <source>
        <strain evidence="5 6">PB01</strain>
    </source>
</reference>
<dbReference type="Gene3D" id="3.40.630.30">
    <property type="match status" value="1"/>
</dbReference>
<dbReference type="KEGG" id="psyo:PB01_15105"/>
<dbReference type="InterPro" id="IPR051531">
    <property type="entry name" value="N-acetyltransferase"/>
</dbReference>
<dbReference type="PROSITE" id="PS51186">
    <property type="entry name" value="GNAT"/>
    <property type="match status" value="1"/>
</dbReference>
<keyword evidence="1 5" id="KW-0808">Transferase</keyword>
<dbReference type="RefSeq" id="WP_151700936.1">
    <property type="nucleotide sequence ID" value="NZ_CP031223.1"/>
</dbReference>
<dbReference type="InterPro" id="IPR000182">
    <property type="entry name" value="GNAT_dom"/>
</dbReference>
<accession>A0A5J6SQ15</accession>
<dbReference type="PANTHER" id="PTHR43792:SF8">
    <property type="entry name" value="[RIBOSOMAL PROTEIN US5]-ALANINE N-ACETYLTRANSFERASE"/>
    <property type="match status" value="1"/>
</dbReference>
<dbReference type="OrthoDB" id="9785602at2"/>